<reference evidence="11 12" key="1">
    <citation type="submission" date="2014-02" db="EMBL/GenBank/DDBJ databases">
        <title>Draft Genome of Hylemonella gracilis isolated from the Niagara River.</title>
        <authorList>
            <person name="Pawlowski D.R."/>
            <person name="Koudelka G.B."/>
        </authorList>
    </citation>
    <scope>NUCLEOTIDE SEQUENCE [LARGE SCALE GENOMIC DNA]</scope>
    <source>
        <strain evidence="11 12">Niagara R</strain>
    </source>
</reference>
<dbReference type="EMBL" id="JEMG01000001">
    <property type="protein sequence ID" value="EYC51569.1"/>
    <property type="molecule type" value="Genomic_DNA"/>
</dbReference>
<dbReference type="InterPro" id="IPR029044">
    <property type="entry name" value="Nucleotide-diphossugar_trans"/>
</dbReference>
<protein>
    <submittedName>
        <fullName evidence="11">Glycosyl transferase family 2</fullName>
    </submittedName>
</protein>
<keyword evidence="6 9" id="KW-1133">Transmembrane helix</keyword>
<evidence type="ECO:0000256" key="6">
    <source>
        <dbReference type="ARBA" id="ARBA00022989"/>
    </source>
</evidence>
<dbReference type="PANTHER" id="PTHR48090">
    <property type="entry name" value="UNDECAPRENYL-PHOSPHATE 4-DEOXY-4-FORMAMIDO-L-ARABINOSE TRANSFERASE-RELATED"/>
    <property type="match status" value="1"/>
</dbReference>
<keyword evidence="3" id="KW-0328">Glycosyltransferase</keyword>
<evidence type="ECO:0000256" key="3">
    <source>
        <dbReference type="ARBA" id="ARBA00022676"/>
    </source>
</evidence>
<evidence type="ECO:0000256" key="5">
    <source>
        <dbReference type="ARBA" id="ARBA00022692"/>
    </source>
</evidence>
<comment type="similarity">
    <text evidence="8">Belongs to the glycosyltransferase 2 family. GtrB subfamily.</text>
</comment>
<name>A0A016XHM3_9BURK</name>
<dbReference type="InterPro" id="IPR001173">
    <property type="entry name" value="Glyco_trans_2-like"/>
</dbReference>
<evidence type="ECO:0000259" key="10">
    <source>
        <dbReference type="Pfam" id="PF00535"/>
    </source>
</evidence>
<gene>
    <name evidence="11" type="ORF">AZ34_11115</name>
</gene>
<evidence type="ECO:0000256" key="9">
    <source>
        <dbReference type="SAM" id="Phobius"/>
    </source>
</evidence>
<comment type="caution">
    <text evidence="11">The sequence shown here is derived from an EMBL/GenBank/DDBJ whole genome shotgun (WGS) entry which is preliminary data.</text>
</comment>
<evidence type="ECO:0000256" key="4">
    <source>
        <dbReference type="ARBA" id="ARBA00022679"/>
    </source>
</evidence>
<dbReference type="SUPFAM" id="SSF53448">
    <property type="entry name" value="Nucleotide-diphospho-sugar transferases"/>
    <property type="match status" value="1"/>
</dbReference>
<evidence type="ECO:0000256" key="8">
    <source>
        <dbReference type="ARBA" id="ARBA00038152"/>
    </source>
</evidence>
<feature type="transmembrane region" description="Helical" evidence="9">
    <location>
        <begin position="235"/>
        <end position="256"/>
    </location>
</feature>
<dbReference type="GO" id="GO:0005886">
    <property type="term" value="C:plasma membrane"/>
    <property type="evidence" value="ECO:0007669"/>
    <property type="project" value="UniProtKB-SubCell"/>
</dbReference>
<evidence type="ECO:0000313" key="12">
    <source>
        <dbReference type="Proteomes" id="UP000023268"/>
    </source>
</evidence>
<dbReference type="Proteomes" id="UP000023268">
    <property type="component" value="Unassembled WGS sequence"/>
</dbReference>
<dbReference type="eggNOG" id="COG0463">
    <property type="taxonomic scope" value="Bacteria"/>
</dbReference>
<dbReference type="FunFam" id="3.90.550.10:FF:000079">
    <property type="entry name" value="Probable glycosyl transferase"/>
    <property type="match status" value="1"/>
</dbReference>
<dbReference type="InterPro" id="IPR050256">
    <property type="entry name" value="Glycosyltransferase_2"/>
</dbReference>
<dbReference type="RefSeq" id="WP_051509696.1">
    <property type="nucleotide sequence ID" value="NZ_JEMG01000001.1"/>
</dbReference>
<dbReference type="OrthoDB" id="9811884at2"/>
<keyword evidence="4 11" id="KW-0808">Transferase</keyword>
<keyword evidence="2" id="KW-1003">Cell membrane</keyword>
<keyword evidence="5 9" id="KW-0812">Transmembrane</keyword>
<keyword evidence="7 9" id="KW-0472">Membrane</keyword>
<dbReference type="Pfam" id="PF00535">
    <property type="entry name" value="Glycos_transf_2"/>
    <property type="match status" value="1"/>
</dbReference>
<evidence type="ECO:0000256" key="1">
    <source>
        <dbReference type="ARBA" id="ARBA00004651"/>
    </source>
</evidence>
<dbReference type="CDD" id="cd04187">
    <property type="entry name" value="DPM1_like_bac"/>
    <property type="match status" value="1"/>
</dbReference>
<proteinExistence type="inferred from homology"/>
<dbReference type="AlphaFoldDB" id="A0A016XHM3"/>
<dbReference type="PANTHER" id="PTHR48090:SF1">
    <property type="entry name" value="PROPHAGE BACTOPRENOL GLUCOSYL TRANSFERASE HOMOLOG"/>
    <property type="match status" value="1"/>
</dbReference>
<feature type="transmembrane region" description="Helical" evidence="9">
    <location>
        <begin position="268"/>
        <end position="290"/>
    </location>
</feature>
<comment type="subcellular location">
    <subcellularLocation>
        <location evidence="1">Cell membrane</location>
        <topology evidence="1">Multi-pass membrane protein</topology>
    </subcellularLocation>
</comment>
<dbReference type="Gene3D" id="3.90.550.10">
    <property type="entry name" value="Spore Coat Polysaccharide Biosynthesis Protein SpsA, Chain A"/>
    <property type="match status" value="1"/>
</dbReference>
<feature type="domain" description="Glycosyltransferase 2-like" evidence="10">
    <location>
        <begin position="8"/>
        <end position="170"/>
    </location>
</feature>
<sequence length="319" mass="35173">MSTGILLSVVIPFYNEREVLPECLKRVAAVLAGLDGKTEILFVDDGSRDGGGDFLLTQHLSGIDLRLIRLSRNFGKEAAMTAGIEHARGDALVILDADLQDPPELMPDMIARWRQGCDVVLMKRRSRAGESAFKRLSAHVFYRLLKRACGFHVPEDVGDFRLLSRKAVDSLKSLGESNRYMKGLFAWVGLPVAVILYDRAPRHAGCSKWNYLSLMRLAWDGVTSFTTLPLRLSMLAGVVAALLGSLFGAWIVGKAIVFGDPVQGYPSLMAIITFLGGVQLMALGIVGEYVGKTYMESKRRPVYVIDFQTRTCDGEVWGQ</sequence>
<accession>A0A016XHM3</accession>
<evidence type="ECO:0000256" key="7">
    <source>
        <dbReference type="ARBA" id="ARBA00023136"/>
    </source>
</evidence>
<dbReference type="GO" id="GO:0016757">
    <property type="term" value="F:glycosyltransferase activity"/>
    <property type="evidence" value="ECO:0007669"/>
    <property type="project" value="UniProtKB-KW"/>
</dbReference>
<dbReference type="STRING" id="1458275.AZ34_11115"/>
<evidence type="ECO:0000313" key="11">
    <source>
        <dbReference type="EMBL" id="EYC51569.1"/>
    </source>
</evidence>
<evidence type="ECO:0000256" key="2">
    <source>
        <dbReference type="ARBA" id="ARBA00022475"/>
    </source>
</evidence>
<organism evidence="11 12">
    <name type="scientific">Hylemonella gracilis str. Niagara R</name>
    <dbReference type="NCBI Taxonomy" id="1458275"/>
    <lineage>
        <taxon>Bacteria</taxon>
        <taxon>Pseudomonadati</taxon>
        <taxon>Pseudomonadota</taxon>
        <taxon>Betaproteobacteria</taxon>
        <taxon>Burkholderiales</taxon>
        <taxon>Comamonadaceae</taxon>
        <taxon>Hylemonella</taxon>
    </lineage>
</organism>